<dbReference type="EMBL" id="PEVC01000061">
    <property type="protein sequence ID" value="PIV00189.1"/>
    <property type="molecule type" value="Genomic_DNA"/>
</dbReference>
<gene>
    <name evidence="9" type="primary">rfbB</name>
    <name evidence="9" type="ORF">COS54_03625</name>
</gene>
<proteinExistence type="inferred from homology"/>
<dbReference type="EC" id="4.2.1.46" evidence="4 7"/>
<evidence type="ECO:0000256" key="4">
    <source>
        <dbReference type="ARBA" id="ARBA00011990"/>
    </source>
</evidence>
<sequence>MKLLVTGGAGFIGSNFIRYWLKKYPSDQISNLDKLTYAGNLSSLKDIEGKPNYKFVKGDICNGKLVAELMEGIDLVAHFAAESHVDRSITGPQIFLKTNVLGTQVLLDAAVKYGIKRFAHVSTDEVFGALPDNGKEKFSEDWPFRPNSPYAASKAGADSLVRSYFKTYGLPVSITNCSNNFGPYQFPEKLIPLMITNLMEGKKVPVYGDGMQVRDWLYVDDHCRAIDLIVHNEKTIGETFCVGGLTKDIPNIEVIRKTLKIMGMDESMIEYVTDRPGHDRRYSVDWTKIKKTLGWKPQYDFDTWLEKTISWYKKNTNWWKPLKDKQQKYFKKQYGKKN</sequence>
<evidence type="ECO:0000256" key="6">
    <source>
        <dbReference type="ARBA" id="ARBA00023239"/>
    </source>
</evidence>
<dbReference type="InterPro" id="IPR016040">
    <property type="entry name" value="NAD(P)-bd_dom"/>
</dbReference>
<comment type="similarity">
    <text evidence="3 7">Belongs to the NAD(P)-dependent epimerase/dehydratase family. dTDP-glucose dehydratase subfamily.</text>
</comment>
<dbReference type="AlphaFoldDB" id="A0A2M7BAT2"/>
<evidence type="ECO:0000256" key="3">
    <source>
        <dbReference type="ARBA" id="ARBA00008178"/>
    </source>
</evidence>
<dbReference type="CDD" id="cd05246">
    <property type="entry name" value="dTDP_GD_SDR_e"/>
    <property type="match status" value="1"/>
</dbReference>
<comment type="cofactor">
    <cofactor evidence="2 7">
        <name>NAD(+)</name>
        <dbReference type="ChEBI" id="CHEBI:57540"/>
    </cofactor>
</comment>
<organism evidence="9 10">
    <name type="scientific">Candidatus Shapirobacteria bacterium CG03_land_8_20_14_0_80_39_12</name>
    <dbReference type="NCBI Taxonomy" id="1974879"/>
    <lineage>
        <taxon>Bacteria</taxon>
        <taxon>Candidatus Shapironibacteriota</taxon>
    </lineage>
</organism>
<keyword evidence="5" id="KW-0520">NAD</keyword>
<dbReference type="Proteomes" id="UP000229631">
    <property type="component" value="Unassembled WGS sequence"/>
</dbReference>
<dbReference type="Gene3D" id="3.90.25.10">
    <property type="entry name" value="UDP-galactose 4-epimerase, domain 1"/>
    <property type="match status" value="1"/>
</dbReference>
<evidence type="ECO:0000256" key="7">
    <source>
        <dbReference type="RuleBase" id="RU004473"/>
    </source>
</evidence>
<dbReference type="Gene3D" id="3.40.50.720">
    <property type="entry name" value="NAD(P)-binding Rossmann-like Domain"/>
    <property type="match status" value="1"/>
</dbReference>
<evidence type="ECO:0000256" key="1">
    <source>
        <dbReference type="ARBA" id="ARBA00001539"/>
    </source>
</evidence>
<evidence type="ECO:0000259" key="8">
    <source>
        <dbReference type="Pfam" id="PF16363"/>
    </source>
</evidence>
<comment type="caution">
    <text evidence="9">The sequence shown here is derived from an EMBL/GenBank/DDBJ whole genome shotgun (WGS) entry which is preliminary data.</text>
</comment>
<dbReference type="FunFam" id="3.40.50.720:FF:000304">
    <property type="entry name" value="UDP-glucose 4,6-dehydratase"/>
    <property type="match status" value="1"/>
</dbReference>
<evidence type="ECO:0000313" key="10">
    <source>
        <dbReference type="Proteomes" id="UP000229631"/>
    </source>
</evidence>
<comment type="catalytic activity">
    <reaction evidence="1 7">
        <text>dTDP-alpha-D-glucose = dTDP-4-dehydro-6-deoxy-alpha-D-glucose + H2O</text>
        <dbReference type="Rhea" id="RHEA:17221"/>
        <dbReference type="ChEBI" id="CHEBI:15377"/>
        <dbReference type="ChEBI" id="CHEBI:57477"/>
        <dbReference type="ChEBI" id="CHEBI:57649"/>
        <dbReference type="EC" id="4.2.1.46"/>
    </reaction>
</comment>
<dbReference type="NCBIfam" id="TIGR01181">
    <property type="entry name" value="dTDP_gluc_dehyt"/>
    <property type="match status" value="1"/>
</dbReference>
<name>A0A2M7BAT2_9BACT</name>
<evidence type="ECO:0000256" key="2">
    <source>
        <dbReference type="ARBA" id="ARBA00001911"/>
    </source>
</evidence>
<feature type="domain" description="NAD(P)-binding" evidence="8">
    <location>
        <begin position="4"/>
        <end position="307"/>
    </location>
</feature>
<dbReference type="GO" id="GO:0009225">
    <property type="term" value="P:nucleotide-sugar metabolic process"/>
    <property type="evidence" value="ECO:0007669"/>
    <property type="project" value="InterPro"/>
</dbReference>
<protein>
    <recommendedName>
        <fullName evidence="4 7">dTDP-glucose 4,6-dehydratase</fullName>
        <ecNumber evidence="4 7">4.2.1.46</ecNumber>
    </recommendedName>
</protein>
<evidence type="ECO:0000313" key="9">
    <source>
        <dbReference type="EMBL" id="PIV00189.1"/>
    </source>
</evidence>
<reference evidence="10" key="1">
    <citation type="submission" date="2017-09" db="EMBL/GenBank/DDBJ databases">
        <title>Depth-based differentiation of microbial function through sediment-hosted aquifers and enrichment of novel symbionts in the deep terrestrial subsurface.</title>
        <authorList>
            <person name="Probst A.J."/>
            <person name="Ladd B."/>
            <person name="Jarett J.K."/>
            <person name="Geller-Mcgrath D.E."/>
            <person name="Sieber C.M.K."/>
            <person name="Emerson J.B."/>
            <person name="Anantharaman K."/>
            <person name="Thomas B.C."/>
            <person name="Malmstrom R."/>
            <person name="Stieglmeier M."/>
            <person name="Klingl A."/>
            <person name="Woyke T."/>
            <person name="Ryan C.M."/>
            <person name="Banfield J.F."/>
        </authorList>
    </citation>
    <scope>NUCLEOTIDE SEQUENCE [LARGE SCALE GENOMIC DNA]</scope>
</reference>
<dbReference type="SUPFAM" id="SSF51735">
    <property type="entry name" value="NAD(P)-binding Rossmann-fold domains"/>
    <property type="match status" value="1"/>
</dbReference>
<dbReference type="Pfam" id="PF16363">
    <property type="entry name" value="GDP_Man_Dehyd"/>
    <property type="match status" value="1"/>
</dbReference>
<dbReference type="PANTHER" id="PTHR43000">
    <property type="entry name" value="DTDP-D-GLUCOSE 4,6-DEHYDRATASE-RELATED"/>
    <property type="match status" value="1"/>
</dbReference>
<dbReference type="InterPro" id="IPR036291">
    <property type="entry name" value="NAD(P)-bd_dom_sf"/>
</dbReference>
<keyword evidence="6 7" id="KW-0456">Lyase</keyword>
<dbReference type="InterPro" id="IPR005888">
    <property type="entry name" value="dTDP_Gluc_deHydtase"/>
</dbReference>
<evidence type="ECO:0000256" key="5">
    <source>
        <dbReference type="ARBA" id="ARBA00023027"/>
    </source>
</evidence>
<accession>A0A2M7BAT2</accession>
<dbReference type="GO" id="GO:0008460">
    <property type="term" value="F:dTDP-glucose 4,6-dehydratase activity"/>
    <property type="evidence" value="ECO:0007669"/>
    <property type="project" value="UniProtKB-EC"/>
</dbReference>